<dbReference type="EMBL" id="PYLS01000008">
    <property type="protein sequence ID" value="PST81774.1"/>
    <property type="molecule type" value="Genomic_DNA"/>
</dbReference>
<comment type="caution">
    <text evidence="2">The sequence shown here is derived from an EMBL/GenBank/DDBJ whole genome shotgun (WGS) entry which is preliminary data.</text>
</comment>
<keyword evidence="1" id="KW-0732">Signal</keyword>
<reference evidence="2 3" key="1">
    <citation type="submission" date="2018-03" db="EMBL/GenBank/DDBJ databases">
        <authorList>
            <person name="Keele B.F."/>
        </authorList>
    </citation>
    <scope>NUCLEOTIDE SEQUENCE [LARGE SCALE GENOMIC DNA]</scope>
    <source>
        <strain evidence="2 3">YL28-9</strain>
    </source>
</reference>
<keyword evidence="3" id="KW-1185">Reference proteome</keyword>
<feature type="signal peptide" evidence="1">
    <location>
        <begin position="1"/>
        <end position="22"/>
    </location>
</feature>
<protein>
    <recommendedName>
        <fullName evidence="4">DUF4270 domain-containing protein</fullName>
    </recommendedName>
</protein>
<dbReference type="Proteomes" id="UP000240912">
    <property type="component" value="Unassembled WGS sequence"/>
</dbReference>
<dbReference type="RefSeq" id="WP_107217296.1">
    <property type="nucleotide sequence ID" value="NZ_KZ686272.1"/>
</dbReference>
<dbReference type="AlphaFoldDB" id="A0A2T3HH54"/>
<gene>
    <name evidence="2" type="ORF">C7T94_18050</name>
</gene>
<feature type="chain" id="PRO_5015665954" description="DUF4270 domain-containing protein" evidence="1">
    <location>
        <begin position="23"/>
        <end position="506"/>
    </location>
</feature>
<organism evidence="2 3">
    <name type="scientific">Pedobacter yulinensis</name>
    <dbReference type="NCBI Taxonomy" id="2126353"/>
    <lineage>
        <taxon>Bacteria</taxon>
        <taxon>Pseudomonadati</taxon>
        <taxon>Bacteroidota</taxon>
        <taxon>Sphingobacteriia</taxon>
        <taxon>Sphingobacteriales</taxon>
        <taxon>Sphingobacteriaceae</taxon>
        <taxon>Pedobacter</taxon>
    </lineage>
</organism>
<evidence type="ECO:0000256" key="1">
    <source>
        <dbReference type="SAM" id="SignalP"/>
    </source>
</evidence>
<sequence length="506" mass="55367">MNHSLFSKWPLSALLIFCAVFLACKKPVDPANDTHLSKNKTPLPNLAGIPAYPLDWEHIDFMPSPAGTPPIPVPWSSGLGGRKMDEDIVFDYKKADGWELVYNTFNNNVVYNPAYFMLYNKYRGLLRTYFYFSTPANYPSSNLNYQLKLLGTAAANSPILNFSSKDVIKINDNAGAVSQLQQHMVSSTGSWYAAEFEIAYDHTIGSTDYQNLQFEWSINPNSITQISLNGKETGTISGTIEHQQPAPNFFANLPNGVIDAGMKIGSKKAAENLKFPKSEQLKNAIIDAASNGVSGLIKGFLSGLLGGGGSTTVAQQVNLKINSTIETSGTATVSSQLFTNTFSIPGTLNNQNSPGFYPSYNQPLGLFYLSAEPIIKVKRTTYNLDSPPSLEGARVRFDFSIDEPSHQILFNPALLAVADISNLRKQIILTKTFGSDVLDRDASILSSEIIAEREIYEVERLTLVGSLPTSILTSNILMRISFDVTPKDGSPKITVVKTFKSTGQPI</sequence>
<evidence type="ECO:0000313" key="2">
    <source>
        <dbReference type="EMBL" id="PST81774.1"/>
    </source>
</evidence>
<name>A0A2T3HH54_9SPHI</name>
<evidence type="ECO:0008006" key="4">
    <source>
        <dbReference type="Google" id="ProtNLM"/>
    </source>
</evidence>
<evidence type="ECO:0000313" key="3">
    <source>
        <dbReference type="Proteomes" id="UP000240912"/>
    </source>
</evidence>
<proteinExistence type="predicted"/>
<accession>A0A2T3HH54</accession>
<dbReference type="OrthoDB" id="1098499at2"/>